<evidence type="ECO:0000256" key="3">
    <source>
        <dbReference type="ARBA" id="ARBA00022679"/>
    </source>
</evidence>
<comment type="similarity">
    <text evidence="10">Belongs to the protein kinase superfamily.</text>
</comment>
<evidence type="ECO:0000256" key="11">
    <source>
        <dbReference type="SAM" id="MobiDB-lite"/>
    </source>
</evidence>
<keyword evidence="15" id="KW-1185">Reference proteome</keyword>
<dbReference type="InterPro" id="IPR011009">
    <property type="entry name" value="Kinase-like_dom_sf"/>
</dbReference>
<dbReference type="PROSITE" id="PS50011">
    <property type="entry name" value="PROTEIN_KINASE_DOM"/>
    <property type="match status" value="1"/>
</dbReference>
<dbReference type="InterPro" id="IPR000719">
    <property type="entry name" value="Prot_kinase_dom"/>
</dbReference>
<protein>
    <recommendedName>
        <fullName evidence="1">non-specific serine/threonine protein kinase</fullName>
        <ecNumber evidence="1">2.7.11.1</ecNumber>
    </recommendedName>
</protein>
<comment type="catalytic activity">
    <reaction evidence="8">
        <text>L-seryl-[protein] + ATP = O-phospho-L-seryl-[protein] + ADP + H(+)</text>
        <dbReference type="Rhea" id="RHEA:17989"/>
        <dbReference type="Rhea" id="RHEA-COMP:9863"/>
        <dbReference type="Rhea" id="RHEA-COMP:11604"/>
        <dbReference type="ChEBI" id="CHEBI:15378"/>
        <dbReference type="ChEBI" id="CHEBI:29999"/>
        <dbReference type="ChEBI" id="CHEBI:30616"/>
        <dbReference type="ChEBI" id="CHEBI:83421"/>
        <dbReference type="ChEBI" id="CHEBI:456216"/>
        <dbReference type="EC" id="2.7.11.1"/>
    </reaction>
</comment>
<organism evidence="14 15">
    <name type="scientific">Saponaria officinalis</name>
    <name type="common">Common soapwort</name>
    <name type="synonym">Lychnis saponaria</name>
    <dbReference type="NCBI Taxonomy" id="3572"/>
    <lineage>
        <taxon>Eukaryota</taxon>
        <taxon>Viridiplantae</taxon>
        <taxon>Streptophyta</taxon>
        <taxon>Embryophyta</taxon>
        <taxon>Tracheophyta</taxon>
        <taxon>Spermatophyta</taxon>
        <taxon>Magnoliopsida</taxon>
        <taxon>eudicotyledons</taxon>
        <taxon>Gunneridae</taxon>
        <taxon>Pentapetalae</taxon>
        <taxon>Caryophyllales</taxon>
        <taxon>Caryophyllaceae</taxon>
        <taxon>Caryophylleae</taxon>
        <taxon>Saponaria</taxon>
    </lineage>
</organism>
<feature type="region of interest" description="Disordered" evidence="11">
    <location>
        <begin position="124"/>
        <end position="160"/>
    </location>
</feature>
<evidence type="ECO:0000256" key="7">
    <source>
        <dbReference type="ARBA" id="ARBA00047899"/>
    </source>
</evidence>
<keyword evidence="4 9" id="KW-0547">Nucleotide-binding</keyword>
<dbReference type="Gene3D" id="3.30.200.20">
    <property type="entry name" value="Phosphorylase Kinase, domain 1"/>
    <property type="match status" value="1"/>
</dbReference>
<sequence length="467" mass="52446">MGSCYSSFKVCIFILSLTPYILWARVLALEVVSEAGRKLLVSRIKEEAISPIAHLGKDENGDHYPFSTKIAAMAIPGVLLLCCMFICPCFQQKKKDVHSADSQRDLTLMDSSSSFEMSLPPEKITASPWRHAPPSPSPSRFAPPSPNTSRHPLSSPRHPMSPKLNRFGSVHLNFSQIAKATHNFSSAFMIGEGGFGTVYKAQLPGGQWIAVKRAKRENFDSTEFNSEIEILSKIEHRSLVKLIGYVDKGNERLIVTEYVSNGTLREHLDGQRDRILDFSQRLEIAIDVAHGLTYLHLYAEKQIIHRDVKSSNILLADNYKAKVADFGFARVGPVDGDHTHISTKVKGTVGYLDPEYMKTYQLTPKSDVYSFGILLLEILTGRRPVEAKRPIAERVTVRWAIFSYNEGNVLRLLDPLLKEAVDGEILKKIFGLAFQCSAPVRADRPDMKTVGEQLWAIRMDYQNRRRG</sequence>
<evidence type="ECO:0000256" key="4">
    <source>
        <dbReference type="ARBA" id="ARBA00022741"/>
    </source>
</evidence>
<dbReference type="PANTHER" id="PTHR47989:SF71">
    <property type="entry name" value="PROTEIN KINASE DOMAIN-CONTAINING PROTEIN"/>
    <property type="match status" value="1"/>
</dbReference>
<proteinExistence type="inferred from homology"/>
<dbReference type="Gene3D" id="1.10.510.10">
    <property type="entry name" value="Transferase(Phosphotransferase) domain 1"/>
    <property type="match status" value="1"/>
</dbReference>
<evidence type="ECO:0000256" key="8">
    <source>
        <dbReference type="ARBA" id="ARBA00048679"/>
    </source>
</evidence>
<evidence type="ECO:0000256" key="12">
    <source>
        <dbReference type="SAM" id="Phobius"/>
    </source>
</evidence>
<feature type="binding site" evidence="9">
    <location>
        <position position="212"/>
    </location>
    <ligand>
        <name>ATP</name>
        <dbReference type="ChEBI" id="CHEBI:30616"/>
    </ligand>
</feature>
<keyword evidence="5" id="KW-0418">Kinase</keyword>
<dbReference type="EMBL" id="JBDFQZ010000008">
    <property type="protein sequence ID" value="KAK9697987.1"/>
    <property type="molecule type" value="Genomic_DNA"/>
</dbReference>
<dbReference type="CDD" id="cd14066">
    <property type="entry name" value="STKc_IRAK"/>
    <property type="match status" value="1"/>
</dbReference>
<evidence type="ECO:0000256" key="5">
    <source>
        <dbReference type="ARBA" id="ARBA00022777"/>
    </source>
</evidence>
<name>A0AAW1J4N5_SAPOF</name>
<keyword evidence="3" id="KW-0808">Transferase</keyword>
<dbReference type="InterPro" id="IPR017441">
    <property type="entry name" value="Protein_kinase_ATP_BS"/>
</dbReference>
<dbReference type="PROSITE" id="PS00108">
    <property type="entry name" value="PROTEIN_KINASE_ST"/>
    <property type="match status" value="1"/>
</dbReference>
<keyword evidence="12" id="KW-0812">Transmembrane</keyword>
<dbReference type="EMBL" id="JBDFQZ010000008">
    <property type="protein sequence ID" value="KAK9697986.1"/>
    <property type="molecule type" value="Genomic_DNA"/>
</dbReference>
<dbReference type="PROSITE" id="PS00107">
    <property type="entry name" value="PROTEIN_KINASE_ATP"/>
    <property type="match status" value="1"/>
</dbReference>
<dbReference type="Proteomes" id="UP001443914">
    <property type="component" value="Unassembled WGS sequence"/>
</dbReference>
<dbReference type="GO" id="GO:0004674">
    <property type="term" value="F:protein serine/threonine kinase activity"/>
    <property type="evidence" value="ECO:0007669"/>
    <property type="project" value="UniProtKB-KW"/>
</dbReference>
<dbReference type="PANTHER" id="PTHR47989">
    <property type="entry name" value="OS01G0750732 PROTEIN"/>
    <property type="match status" value="1"/>
</dbReference>
<evidence type="ECO:0000313" key="15">
    <source>
        <dbReference type="Proteomes" id="UP001443914"/>
    </source>
</evidence>
<feature type="transmembrane region" description="Helical" evidence="12">
    <location>
        <begin position="70"/>
        <end position="90"/>
    </location>
</feature>
<feature type="domain" description="Protein kinase" evidence="13">
    <location>
        <begin position="184"/>
        <end position="456"/>
    </location>
</feature>
<comment type="catalytic activity">
    <reaction evidence="7">
        <text>L-threonyl-[protein] + ATP = O-phospho-L-threonyl-[protein] + ADP + H(+)</text>
        <dbReference type="Rhea" id="RHEA:46608"/>
        <dbReference type="Rhea" id="RHEA-COMP:11060"/>
        <dbReference type="Rhea" id="RHEA-COMP:11605"/>
        <dbReference type="ChEBI" id="CHEBI:15378"/>
        <dbReference type="ChEBI" id="CHEBI:30013"/>
        <dbReference type="ChEBI" id="CHEBI:30616"/>
        <dbReference type="ChEBI" id="CHEBI:61977"/>
        <dbReference type="ChEBI" id="CHEBI:456216"/>
        <dbReference type="EC" id="2.7.11.1"/>
    </reaction>
</comment>
<accession>A0AAW1J4N5</accession>
<feature type="compositionally biased region" description="Pro residues" evidence="11">
    <location>
        <begin position="131"/>
        <end position="146"/>
    </location>
</feature>
<dbReference type="FunFam" id="3.30.200.20:FF:000039">
    <property type="entry name" value="receptor-like protein kinase FERONIA"/>
    <property type="match status" value="1"/>
</dbReference>
<dbReference type="Pfam" id="PF07714">
    <property type="entry name" value="PK_Tyr_Ser-Thr"/>
    <property type="match status" value="1"/>
</dbReference>
<dbReference type="SUPFAM" id="SSF56112">
    <property type="entry name" value="Protein kinase-like (PK-like)"/>
    <property type="match status" value="1"/>
</dbReference>
<evidence type="ECO:0000256" key="1">
    <source>
        <dbReference type="ARBA" id="ARBA00012513"/>
    </source>
</evidence>
<evidence type="ECO:0000259" key="13">
    <source>
        <dbReference type="PROSITE" id="PS50011"/>
    </source>
</evidence>
<comment type="caution">
    <text evidence="14">The sequence shown here is derived from an EMBL/GenBank/DDBJ whole genome shotgun (WGS) entry which is preliminary data.</text>
</comment>
<reference evidence="14 15" key="1">
    <citation type="submission" date="2024-03" db="EMBL/GenBank/DDBJ databases">
        <title>WGS assembly of Saponaria officinalis var. Norfolk2.</title>
        <authorList>
            <person name="Jenkins J."/>
            <person name="Shu S."/>
            <person name="Grimwood J."/>
            <person name="Barry K."/>
            <person name="Goodstein D."/>
            <person name="Schmutz J."/>
            <person name="Leebens-Mack J."/>
            <person name="Osbourn A."/>
        </authorList>
    </citation>
    <scope>NUCLEOTIDE SEQUENCE [LARGE SCALE GENOMIC DNA]</scope>
    <source>
        <strain evidence="15">cv. Norfolk2</strain>
        <strain evidence="14">JIC</strain>
        <tissue evidence="14">Leaf</tissue>
    </source>
</reference>
<evidence type="ECO:0000256" key="9">
    <source>
        <dbReference type="PROSITE-ProRule" id="PRU10141"/>
    </source>
</evidence>
<dbReference type="EC" id="2.7.11.1" evidence="1"/>
<keyword evidence="2 10" id="KW-0723">Serine/threonine-protein kinase</keyword>
<dbReference type="FunFam" id="1.10.510.10:FF:000300">
    <property type="entry name" value="Calmodulin-binding receptor-like cytoplasmic kinase 3"/>
    <property type="match status" value="1"/>
</dbReference>
<dbReference type="AlphaFoldDB" id="A0AAW1J4N5"/>
<keyword evidence="12" id="KW-0472">Membrane</keyword>
<dbReference type="InterPro" id="IPR001245">
    <property type="entry name" value="Ser-Thr/Tyr_kinase_cat_dom"/>
</dbReference>
<dbReference type="SMART" id="SM00220">
    <property type="entry name" value="S_TKc"/>
    <property type="match status" value="1"/>
</dbReference>
<dbReference type="GO" id="GO:0005524">
    <property type="term" value="F:ATP binding"/>
    <property type="evidence" value="ECO:0007669"/>
    <property type="project" value="UniProtKB-UniRule"/>
</dbReference>
<keyword evidence="6 9" id="KW-0067">ATP-binding</keyword>
<evidence type="ECO:0000256" key="6">
    <source>
        <dbReference type="ARBA" id="ARBA00022840"/>
    </source>
</evidence>
<evidence type="ECO:0000313" key="14">
    <source>
        <dbReference type="EMBL" id="KAK9697987.1"/>
    </source>
</evidence>
<evidence type="ECO:0000256" key="10">
    <source>
        <dbReference type="RuleBase" id="RU000304"/>
    </source>
</evidence>
<gene>
    <name evidence="14" type="ORF">RND81_08G074900</name>
</gene>
<keyword evidence="12" id="KW-1133">Transmembrane helix</keyword>
<dbReference type="InterPro" id="IPR008271">
    <property type="entry name" value="Ser/Thr_kinase_AS"/>
</dbReference>
<evidence type="ECO:0000256" key="2">
    <source>
        <dbReference type="ARBA" id="ARBA00022527"/>
    </source>
</evidence>